<dbReference type="PANTHER" id="PTHR21240">
    <property type="entry name" value="2-AMINO-3-CARBOXYLMUCONATE-6-SEMIALDEHYDE DECARBOXYLASE"/>
    <property type="match status" value="1"/>
</dbReference>
<evidence type="ECO:0000259" key="2">
    <source>
        <dbReference type="Pfam" id="PF04909"/>
    </source>
</evidence>
<dbReference type="GO" id="GO:0019748">
    <property type="term" value="P:secondary metabolic process"/>
    <property type="evidence" value="ECO:0007669"/>
    <property type="project" value="TreeGrafter"/>
</dbReference>
<dbReference type="GO" id="GO:0016787">
    <property type="term" value="F:hydrolase activity"/>
    <property type="evidence" value="ECO:0007669"/>
    <property type="project" value="InterPro"/>
</dbReference>
<dbReference type="AlphaFoldDB" id="A0A6J7KUE6"/>
<dbReference type="InterPro" id="IPR032466">
    <property type="entry name" value="Metal_Hydrolase"/>
</dbReference>
<dbReference type="EMBL" id="CAFBNE010000071">
    <property type="protein sequence ID" value="CAB4959516.1"/>
    <property type="molecule type" value="Genomic_DNA"/>
</dbReference>
<dbReference type="InterPro" id="IPR006680">
    <property type="entry name" value="Amidohydro-rel"/>
</dbReference>
<dbReference type="GO" id="GO:0016831">
    <property type="term" value="F:carboxy-lyase activity"/>
    <property type="evidence" value="ECO:0007669"/>
    <property type="project" value="InterPro"/>
</dbReference>
<dbReference type="SUPFAM" id="SSF51556">
    <property type="entry name" value="Metallo-dependent hydrolases"/>
    <property type="match status" value="1"/>
</dbReference>
<proteinExistence type="predicted"/>
<dbReference type="GO" id="GO:0005829">
    <property type="term" value="C:cytosol"/>
    <property type="evidence" value="ECO:0007669"/>
    <property type="project" value="TreeGrafter"/>
</dbReference>
<reference evidence="3" key="1">
    <citation type="submission" date="2020-05" db="EMBL/GenBank/DDBJ databases">
        <authorList>
            <person name="Chiriac C."/>
            <person name="Salcher M."/>
            <person name="Ghai R."/>
            <person name="Kavagutti S V."/>
        </authorList>
    </citation>
    <scope>NUCLEOTIDE SEQUENCE</scope>
</reference>
<dbReference type="PANTHER" id="PTHR21240:SF28">
    <property type="entry name" value="ISO-OROTATE DECARBOXYLASE (EUROFUNG)"/>
    <property type="match status" value="1"/>
</dbReference>
<accession>A0A6J7KUE6</accession>
<feature type="domain" description="Amidohydrolase-related" evidence="2">
    <location>
        <begin position="9"/>
        <end position="311"/>
    </location>
</feature>
<dbReference type="Gene3D" id="3.20.20.140">
    <property type="entry name" value="Metal-dependent hydrolases"/>
    <property type="match status" value="1"/>
</dbReference>
<sequence length="338" mass="36912">MPSAGVSVIDVHSHFYPRWYIDLLKARTTIPRVAEDAQGEKFVIFPEEETSEEGGRIISEDYWSLDAKLAFMDRFGIDQTILSLGNPWLDPFEGDSAVETARRFNADFSTLRARTNNRILGMGAIPGENVDDIAMIMREIAETEGLFGAITGSRIGGLTFDDATLDPVWRALEETGLPLLVHPHHGAALDELEGFGHAMPVAVGFPIETTIALARLIFSGVLHRFPGVRIIGSHGGGTIPFLAGRLDAGWRSDPKLADRMPTPPSAVIDRLFLDAVLYHPRALQAAADLVGVDHLMFGTDHPFSISDPQMNIESIREAFSDPDALRVLAGAAIVLYET</sequence>
<name>A0A6J7KUE6_9ZZZZ</name>
<dbReference type="InterPro" id="IPR032465">
    <property type="entry name" value="ACMSD"/>
</dbReference>
<evidence type="ECO:0000256" key="1">
    <source>
        <dbReference type="ARBA" id="ARBA00023239"/>
    </source>
</evidence>
<evidence type="ECO:0000313" key="3">
    <source>
        <dbReference type="EMBL" id="CAB4959516.1"/>
    </source>
</evidence>
<organism evidence="3">
    <name type="scientific">freshwater metagenome</name>
    <dbReference type="NCBI Taxonomy" id="449393"/>
    <lineage>
        <taxon>unclassified sequences</taxon>
        <taxon>metagenomes</taxon>
        <taxon>ecological metagenomes</taxon>
    </lineage>
</organism>
<keyword evidence="1" id="KW-0456">Lyase</keyword>
<dbReference type="Pfam" id="PF04909">
    <property type="entry name" value="Amidohydro_2"/>
    <property type="match status" value="1"/>
</dbReference>
<protein>
    <submittedName>
        <fullName evidence="3">Unannotated protein</fullName>
    </submittedName>
</protein>
<gene>
    <name evidence="3" type="ORF">UFOPK3772_02105</name>
</gene>